<evidence type="ECO:0000256" key="2">
    <source>
        <dbReference type="ARBA" id="ARBA00022475"/>
    </source>
</evidence>
<organism evidence="9 10">
    <name type="scientific">Arcicella aurantiaca</name>
    <dbReference type="NCBI Taxonomy" id="591202"/>
    <lineage>
        <taxon>Bacteria</taxon>
        <taxon>Pseudomonadati</taxon>
        <taxon>Bacteroidota</taxon>
        <taxon>Cytophagia</taxon>
        <taxon>Cytophagales</taxon>
        <taxon>Flectobacillaceae</taxon>
        <taxon>Arcicella</taxon>
    </lineage>
</organism>
<feature type="transmembrane region" description="Helical" evidence="6">
    <location>
        <begin position="21"/>
        <end position="41"/>
    </location>
</feature>
<dbReference type="InterPro" id="IPR050250">
    <property type="entry name" value="Macrolide_Exporter_MacB"/>
</dbReference>
<evidence type="ECO:0000256" key="3">
    <source>
        <dbReference type="ARBA" id="ARBA00022692"/>
    </source>
</evidence>
<comment type="subcellular location">
    <subcellularLocation>
        <location evidence="1">Cell membrane</location>
        <topology evidence="1">Multi-pass membrane protein</topology>
    </subcellularLocation>
</comment>
<feature type="transmembrane region" description="Helical" evidence="6">
    <location>
        <begin position="349"/>
        <end position="372"/>
    </location>
</feature>
<keyword evidence="3 6" id="KW-0812">Transmembrane</keyword>
<feature type="domain" description="ABC3 transporter permease C-terminal" evidence="7">
    <location>
        <begin position="699"/>
        <end position="812"/>
    </location>
</feature>
<dbReference type="GO" id="GO:0005886">
    <property type="term" value="C:plasma membrane"/>
    <property type="evidence" value="ECO:0007669"/>
    <property type="project" value="UniProtKB-SubCell"/>
</dbReference>
<feature type="transmembrane region" description="Helical" evidence="6">
    <location>
        <begin position="392"/>
        <end position="421"/>
    </location>
</feature>
<proteinExistence type="predicted"/>
<accession>A0A316E908</accession>
<feature type="domain" description="MacB-like periplasmic core" evidence="8">
    <location>
        <begin position="20"/>
        <end position="252"/>
    </location>
</feature>
<feature type="transmembrane region" description="Helical" evidence="6">
    <location>
        <begin position="299"/>
        <end position="320"/>
    </location>
</feature>
<feature type="transmembrane region" description="Helical" evidence="6">
    <location>
        <begin position="442"/>
        <end position="462"/>
    </location>
</feature>
<feature type="domain" description="ABC3 transporter permease C-terminal" evidence="7">
    <location>
        <begin position="305"/>
        <end position="420"/>
    </location>
</feature>
<dbReference type="Pfam" id="PF12704">
    <property type="entry name" value="MacB_PCD"/>
    <property type="match status" value="1"/>
</dbReference>
<evidence type="ECO:0000313" key="9">
    <source>
        <dbReference type="EMBL" id="PWK26148.1"/>
    </source>
</evidence>
<dbReference type="PROSITE" id="PS51257">
    <property type="entry name" value="PROKAR_LIPOPROTEIN"/>
    <property type="match status" value="1"/>
</dbReference>
<dbReference type="InterPro" id="IPR025857">
    <property type="entry name" value="MacB_PCD"/>
</dbReference>
<evidence type="ECO:0000259" key="7">
    <source>
        <dbReference type="Pfam" id="PF02687"/>
    </source>
</evidence>
<evidence type="ECO:0000259" key="8">
    <source>
        <dbReference type="Pfam" id="PF12704"/>
    </source>
</evidence>
<dbReference type="Pfam" id="PF02687">
    <property type="entry name" value="FtsX"/>
    <property type="match status" value="2"/>
</dbReference>
<evidence type="ECO:0000256" key="4">
    <source>
        <dbReference type="ARBA" id="ARBA00022989"/>
    </source>
</evidence>
<keyword evidence="4 6" id="KW-1133">Transmembrane helix</keyword>
<feature type="transmembrane region" description="Helical" evidence="6">
    <location>
        <begin position="748"/>
        <end position="767"/>
    </location>
</feature>
<feature type="transmembrane region" description="Helical" evidence="6">
    <location>
        <begin position="782"/>
        <end position="805"/>
    </location>
</feature>
<gene>
    <name evidence="9" type="ORF">LV89_02629</name>
</gene>
<dbReference type="Proteomes" id="UP000245489">
    <property type="component" value="Unassembled WGS sequence"/>
</dbReference>
<dbReference type="GO" id="GO:0022857">
    <property type="term" value="F:transmembrane transporter activity"/>
    <property type="evidence" value="ECO:0007669"/>
    <property type="project" value="TreeGrafter"/>
</dbReference>
<dbReference type="AlphaFoldDB" id="A0A316E908"/>
<feature type="transmembrane region" description="Helical" evidence="6">
    <location>
        <begin position="700"/>
        <end position="721"/>
    </location>
</feature>
<dbReference type="InterPro" id="IPR003838">
    <property type="entry name" value="ABC3_permease_C"/>
</dbReference>
<sequence>MFSNYLKIAIRNLLKNKIYSLINVVGLSIGISACLVIYLIVSFEFSYENFQPERDRIYRVTSGFKGLDGNSNQNAGISAPIPSAIRKDISGIEKVVGFHSFWGSVIVPTNNQNKKILPKDESDIIICEPEYFDIFQYEWLQGNQKIALHSPNEVVLTDKKVEQYFGKIPLEQAIGRKLNYQDSLIVTVAGVVKSLPKNSDFAFNDFISFKSIEPKNWRKDFELDEWTNTNSSSQAFIKLTKGTNPNKIVAQFPTFLLKHLDQKDQWNHGRSLGLQALTDVHFNTKLQGNYGRVVHLPTLYILMGVAIFLLLIAIINFINLSTAQSINRIKEIGVRKVLGSSRKSLIQQFMIETFVITTVAVSLSIILVEPILWAYQDFIPPNLHFNILQPQIIAFLLLVLIITATFSGLYPAWIISAYNPISSIKNQLPNGQNRAVFLRKSLITFQFTFSQVFILGTIVVVAQSRFLLNKDMGFKKDAIVYFPTDWRADKEKKSVLIEKLKQIPAVEGISVGDAAARGGYSTQRIKYFNGKNEVELDPNRRSVDDNFIPLYGLKIIAGTNISKSDTSKDFVVNEAFVKAMGLKKPQDAIGKMLGYWDTKGNPMKFPIVGVVADFHFRSLHNAIQPLFIVSQPKEAVTINVKFRNAEANAKNMTAVLDKMKKAYNQVYPDNEVAFQPQFFDETIAKFYENEKKMAQLLNSATAIAILISCLGLFGLATFATAQRTKEIGIRKVLGASVKQIVGLLSQDFIKLVIIAIFIASPIAYYFMNEWLQDFAYRINIEWWFFALAGVIAIIIALLTVSYQAIKAAIANPVKSLRTE</sequence>
<dbReference type="OrthoDB" id="5933722at2"/>
<evidence type="ECO:0000256" key="5">
    <source>
        <dbReference type="ARBA" id="ARBA00023136"/>
    </source>
</evidence>
<reference evidence="9 10" key="1">
    <citation type="submission" date="2018-05" db="EMBL/GenBank/DDBJ databases">
        <title>Genomic Encyclopedia of Archaeal and Bacterial Type Strains, Phase II (KMG-II): from individual species to whole genera.</title>
        <authorList>
            <person name="Goeker M."/>
        </authorList>
    </citation>
    <scope>NUCLEOTIDE SEQUENCE [LARGE SCALE GENOMIC DNA]</scope>
    <source>
        <strain evidence="9 10">DSM 22214</strain>
    </source>
</reference>
<name>A0A316E908_9BACT</name>
<dbReference type="PANTHER" id="PTHR30572:SF18">
    <property type="entry name" value="ABC-TYPE MACROLIDE FAMILY EXPORT SYSTEM PERMEASE COMPONENT 2"/>
    <property type="match status" value="1"/>
</dbReference>
<evidence type="ECO:0000256" key="6">
    <source>
        <dbReference type="SAM" id="Phobius"/>
    </source>
</evidence>
<dbReference type="EMBL" id="QGGO01000013">
    <property type="protein sequence ID" value="PWK26148.1"/>
    <property type="molecule type" value="Genomic_DNA"/>
</dbReference>
<comment type="caution">
    <text evidence="9">The sequence shown here is derived from an EMBL/GenBank/DDBJ whole genome shotgun (WGS) entry which is preliminary data.</text>
</comment>
<dbReference type="RefSeq" id="WP_109743356.1">
    <property type="nucleotide sequence ID" value="NZ_QGGO01000013.1"/>
</dbReference>
<protein>
    <submittedName>
        <fullName evidence="9">ABC-type antimicrobial peptide transport system permease subunit</fullName>
    </submittedName>
</protein>
<keyword evidence="2" id="KW-1003">Cell membrane</keyword>
<keyword evidence="10" id="KW-1185">Reference proteome</keyword>
<evidence type="ECO:0000256" key="1">
    <source>
        <dbReference type="ARBA" id="ARBA00004651"/>
    </source>
</evidence>
<evidence type="ECO:0000313" key="10">
    <source>
        <dbReference type="Proteomes" id="UP000245489"/>
    </source>
</evidence>
<keyword evidence="5 6" id="KW-0472">Membrane</keyword>
<dbReference type="PANTHER" id="PTHR30572">
    <property type="entry name" value="MEMBRANE COMPONENT OF TRANSPORTER-RELATED"/>
    <property type="match status" value="1"/>
</dbReference>